<dbReference type="Pfam" id="PF12708">
    <property type="entry name" value="Pect-lyase_RHGA_epim"/>
    <property type="match status" value="1"/>
</dbReference>
<dbReference type="SUPFAM" id="SSF51126">
    <property type="entry name" value="Pectin lyase-like"/>
    <property type="match status" value="1"/>
</dbReference>
<evidence type="ECO:0000256" key="3">
    <source>
        <dbReference type="ARBA" id="ARBA00023295"/>
    </source>
</evidence>
<dbReference type="SMART" id="SM00710">
    <property type="entry name" value="PbH1"/>
    <property type="match status" value="7"/>
</dbReference>
<feature type="chain" id="PRO_5015464108" evidence="5">
    <location>
        <begin position="24"/>
        <end position="462"/>
    </location>
</feature>
<evidence type="ECO:0000256" key="1">
    <source>
        <dbReference type="ARBA" id="ARBA00008834"/>
    </source>
</evidence>
<evidence type="ECO:0000259" key="6">
    <source>
        <dbReference type="Pfam" id="PF12708"/>
    </source>
</evidence>
<dbReference type="PANTHER" id="PTHR31339:SF9">
    <property type="entry name" value="PLASMIN AND FIBRONECTIN-BINDING PROTEIN A"/>
    <property type="match status" value="1"/>
</dbReference>
<dbReference type="AlphaFoldDB" id="A0A2T5C4Z4"/>
<keyword evidence="5" id="KW-0732">Signal</keyword>
<dbReference type="InterPro" id="IPR011050">
    <property type="entry name" value="Pectin_lyase_fold/virulence"/>
</dbReference>
<evidence type="ECO:0000256" key="2">
    <source>
        <dbReference type="ARBA" id="ARBA00022801"/>
    </source>
</evidence>
<proteinExistence type="inferred from homology"/>
<dbReference type="GO" id="GO:0004650">
    <property type="term" value="F:polygalacturonase activity"/>
    <property type="evidence" value="ECO:0007669"/>
    <property type="project" value="InterPro"/>
</dbReference>
<protein>
    <submittedName>
        <fullName evidence="7">Polygalacturonase</fullName>
    </submittedName>
</protein>
<gene>
    <name evidence="7" type="ORF">C8N47_103236</name>
</gene>
<dbReference type="InterPro" id="IPR051801">
    <property type="entry name" value="GH28_Enzymes"/>
</dbReference>
<dbReference type="InterPro" id="IPR024535">
    <property type="entry name" value="RHGA/B-epi-like_pectate_lyase"/>
</dbReference>
<keyword evidence="2 4" id="KW-0378">Hydrolase</keyword>
<dbReference type="PANTHER" id="PTHR31339">
    <property type="entry name" value="PECTIN LYASE-RELATED"/>
    <property type="match status" value="1"/>
</dbReference>
<keyword evidence="8" id="KW-1185">Reference proteome</keyword>
<comment type="similarity">
    <text evidence="1 4">Belongs to the glycosyl hydrolase 28 family.</text>
</comment>
<accession>A0A2T5C4Z4</accession>
<sequence>MKTKLIAIALLFVVAFSACRQQAQPQLDSKEAILARIEAPDFPKDTFTITDFGAVGDSVTDCKPAIDKAIESCAQAGGGTVLVPAGIWFVDGPIHFESKLNLHLEKGATIRFSATPASYLPVVRSSWEGTLLYNYSPLIYACEKENIAITGQGTIDGEGAKTFAAWHGRQKPDQQLSRQMNHNGTPVEERLFGEGHYLRPQLIQFFDCKNILVEGVKIEDSPFWCIHLLMSENITLRGLRYDAQNKNNDGIDPEYSRDILIEDITFNNNDDNVAVKAGRDHEGRAMNRPSENIIIRNCHFKGLHAVVMGSEMSSGVRNVFVENCDYAGYLKRGIYLKSNPDRGGEISNVYVNNVKFGDVLDCFMVTSNYHNEGSEFPTNIHSIYLNNVSCKKATNYGIYMKGHELQNIHDFVITDFKVDSAGRGVHIDHAENIALNNVWVNGEQISWNPASLQENASSDYDY</sequence>
<dbReference type="EMBL" id="QAAD01000003">
    <property type="protein sequence ID" value="PTN09939.1"/>
    <property type="molecule type" value="Genomic_DNA"/>
</dbReference>
<evidence type="ECO:0000256" key="5">
    <source>
        <dbReference type="SAM" id="SignalP"/>
    </source>
</evidence>
<dbReference type="OrthoDB" id="9795222at2"/>
<organism evidence="7 8">
    <name type="scientific">Mangrovibacterium marinum</name>
    <dbReference type="NCBI Taxonomy" id="1639118"/>
    <lineage>
        <taxon>Bacteria</taxon>
        <taxon>Pseudomonadati</taxon>
        <taxon>Bacteroidota</taxon>
        <taxon>Bacteroidia</taxon>
        <taxon>Marinilabiliales</taxon>
        <taxon>Prolixibacteraceae</taxon>
        <taxon>Mangrovibacterium</taxon>
    </lineage>
</organism>
<feature type="signal peptide" evidence="5">
    <location>
        <begin position="1"/>
        <end position="23"/>
    </location>
</feature>
<evidence type="ECO:0000256" key="4">
    <source>
        <dbReference type="RuleBase" id="RU361169"/>
    </source>
</evidence>
<feature type="domain" description="Rhamnogalacturonase A/B/Epimerase-like pectate lyase" evidence="6">
    <location>
        <begin position="48"/>
        <end position="102"/>
    </location>
</feature>
<evidence type="ECO:0000313" key="8">
    <source>
        <dbReference type="Proteomes" id="UP000243525"/>
    </source>
</evidence>
<keyword evidence="3 4" id="KW-0326">Glycosidase</keyword>
<dbReference type="GO" id="GO:0005975">
    <property type="term" value="P:carbohydrate metabolic process"/>
    <property type="evidence" value="ECO:0007669"/>
    <property type="project" value="InterPro"/>
</dbReference>
<dbReference type="RefSeq" id="WP_107821318.1">
    <property type="nucleotide sequence ID" value="NZ_OY782574.1"/>
</dbReference>
<dbReference type="InterPro" id="IPR000743">
    <property type="entry name" value="Glyco_hydro_28"/>
</dbReference>
<dbReference type="Pfam" id="PF00295">
    <property type="entry name" value="Glyco_hydro_28"/>
    <property type="match status" value="1"/>
</dbReference>
<dbReference type="PROSITE" id="PS51257">
    <property type="entry name" value="PROKAR_LIPOPROTEIN"/>
    <property type="match status" value="1"/>
</dbReference>
<dbReference type="InterPro" id="IPR012334">
    <property type="entry name" value="Pectin_lyas_fold"/>
</dbReference>
<name>A0A2T5C4Z4_9BACT</name>
<evidence type="ECO:0000313" key="7">
    <source>
        <dbReference type="EMBL" id="PTN09939.1"/>
    </source>
</evidence>
<comment type="caution">
    <text evidence="7">The sequence shown here is derived from an EMBL/GenBank/DDBJ whole genome shotgun (WGS) entry which is preliminary data.</text>
</comment>
<dbReference type="Gene3D" id="2.160.20.10">
    <property type="entry name" value="Single-stranded right-handed beta-helix, Pectin lyase-like"/>
    <property type="match status" value="1"/>
</dbReference>
<dbReference type="Proteomes" id="UP000243525">
    <property type="component" value="Unassembled WGS sequence"/>
</dbReference>
<dbReference type="InterPro" id="IPR006626">
    <property type="entry name" value="PbH1"/>
</dbReference>
<reference evidence="7 8" key="1">
    <citation type="submission" date="2018-04" db="EMBL/GenBank/DDBJ databases">
        <title>Genomic Encyclopedia of Archaeal and Bacterial Type Strains, Phase II (KMG-II): from individual species to whole genera.</title>
        <authorList>
            <person name="Goeker M."/>
        </authorList>
    </citation>
    <scope>NUCLEOTIDE SEQUENCE [LARGE SCALE GENOMIC DNA]</scope>
    <source>
        <strain evidence="7 8">DSM 28823</strain>
    </source>
</reference>